<keyword evidence="10" id="KW-0472">Membrane</keyword>
<evidence type="ECO:0000256" key="12">
    <source>
        <dbReference type="ARBA" id="ARBA00023329"/>
    </source>
</evidence>
<dbReference type="RefSeq" id="XP_017335451.1">
    <property type="nucleotide sequence ID" value="XM_017479962.3"/>
</dbReference>
<dbReference type="PROSITE" id="PS51741">
    <property type="entry name" value="F_BAR"/>
    <property type="match status" value="1"/>
</dbReference>
<name>A0A2D0RY82_ICTPU</name>
<keyword evidence="7" id="KW-0254">Endocytosis</keyword>
<evidence type="ECO:0000313" key="22">
    <source>
        <dbReference type="RefSeq" id="XP_017335452.1"/>
    </source>
</evidence>
<dbReference type="InterPro" id="IPR031160">
    <property type="entry name" value="F_BAR_dom"/>
</dbReference>
<dbReference type="InterPro" id="IPR035743">
    <property type="entry name" value="PACSIN1/PACSIN2_SH3"/>
</dbReference>
<dbReference type="GO" id="GO:1900006">
    <property type="term" value="P:positive regulation of dendrite development"/>
    <property type="evidence" value="ECO:0007669"/>
    <property type="project" value="TreeGrafter"/>
</dbReference>
<dbReference type="Gene3D" id="2.30.30.40">
    <property type="entry name" value="SH3 Domains"/>
    <property type="match status" value="1"/>
</dbReference>
<keyword evidence="20 21" id="KW-0418">Kinase</keyword>
<proteinExistence type="predicted"/>
<evidence type="ECO:0000256" key="8">
    <source>
        <dbReference type="ARBA" id="ARBA00023054"/>
    </source>
</evidence>
<dbReference type="CDD" id="cd11998">
    <property type="entry name" value="SH3_PACSIN1-2"/>
    <property type="match status" value="1"/>
</dbReference>
<dbReference type="InterPro" id="IPR001060">
    <property type="entry name" value="FCH_dom"/>
</dbReference>
<feature type="domain" description="F-BAR" evidence="18">
    <location>
        <begin position="12"/>
        <end position="283"/>
    </location>
</feature>
<evidence type="ECO:0000256" key="15">
    <source>
        <dbReference type="SAM" id="Coils"/>
    </source>
</evidence>
<evidence type="ECO:0000313" key="20">
    <source>
        <dbReference type="RefSeq" id="XP_017335450.1"/>
    </source>
</evidence>
<comment type="subcellular location">
    <subcellularLocation>
        <location evidence="2">Cell membrane</location>
        <topology evidence="2">Peripheral membrane protein</topology>
        <orientation evidence="2">Cytoplasmic side</orientation>
    </subcellularLocation>
    <subcellularLocation>
        <location evidence="3">Cell projection</location>
        <location evidence="3">Ruffle membrane</location>
    </subcellularLocation>
    <subcellularLocation>
        <location evidence="1">Cytoplasmic vesicle membrane</location>
        <topology evidence="1">Peripheral membrane protein</topology>
    </subcellularLocation>
</comment>
<evidence type="ECO:0000256" key="13">
    <source>
        <dbReference type="PROSITE-ProRule" id="PRU00192"/>
    </source>
</evidence>
<evidence type="ECO:0000313" key="23">
    <source>
        <dbReference type="RefSeq" id="XP_017335453.1"/>
    </source>
</evidence>
<dbReference type="Pfam" id="PF00611">
    <property type="entry name" value="FCH"/>
    <property type="match status" value="1"/>
</dbReference>
<dbReference type="Proteomes" id="UP000221080">
    <property type="component" value="Chromosome 11"/>
</dbReference>
<evidence type="ECO:0000259" key="17">
    <source>
        <dbReference type="PROSITE" id="PS50002"/>
    </source>
</evidence>
<dbReference type="OMA" id="NCVNERA"/>
<evidence type="ECO:0000313" key="19">
    <source>
        <dbReference type="Proteomes" id="UP000221080"/>
    </source>
</evidence>
<dbReference type="FunFam" id="2.30.30.40:FF:000014">
    <property type="entry name" value="Kinase C and casein kinase substrate in neurons protein"/>
    <property type="match status" value="1"/>
</dbReference>
<dbReference type="Pfam" id="PF00018">
    <property type="entry name" value="SH3_1"/>
    <property type="match status" value="1"/>
</dbReference>
<dbReference type="GO" id="GO:0006897">
    <property type="term" value="P:endocytosis"/>
    <property type="evidence" value="ECO:0007669"/>
    <property type="project" value="UniProtKB-KW"/>
</dbReference>
<dbReference type="SUPFAM" id="SSF103657">
    <property type="entry name" value="BAR/IMD domain-like"/>
    <property type="match status" value="1"/>
</dbReference>
<evidence type="ECO:0000259" key="18">
    <source>
        <dbReference type="PROSITE" id="PS51741"/>
    </source>
</evidence>
<dbReference type="GO" id="GO:0030100">
    <property type="term" value="P:regulation of endocytosis"/>
    <property type="evidence" value="ECO:0007669"/>
    <property type="project" value="TreeGrafter"/>
</dbReference>
<evidence type="ECO:0000256" key="11">
    <source>
        <dbReference type="ARBA" id="ARBA00023273"/>
    </source>
</evidence>
<keyword evidence="19" id="KW-1185">Reference proteome</keyword>
<evidence type="ECO:0000256" key="3">
    <source>
        <dbReference type="ARBA" id="ARBA00004632"/>
    </source>
</evidence>
<organism evidence="19 22">
    <name type="scientific">Ictalurus punctatus</name>
    <name type="common">Channel catfish</name>
    <name type="synonym">Silurus punctatus</name>
    <dbReference type="NCBI Taxonomy" id="7998"/>
    <lineage>
        <taxon>Eukaryota</taxon>
        <taxon>Metazoa</taxon>
        <taxon>Chordata</taxon>
        <taxon>Craniata</taxon>
        <taxon>Vertebrata</taxon>
        <taxon>Euteleostomi</taxon>
        <taxon>Actinopterygii</taxon>
        <taxon>Neopterygii</taxon>
        <taxon>Teleostei</taxon>
        <taxon>Ostariophysi</taxon>
        <taxon>Siluriformes</taxon>
        <taxon>Ictaluridae</taxon>
        <taxon>Ictalurus</taxon>
    </lineage>
</organism>
<dbReference type="GO" id="GO:0016301">
    <property type="term" value="F:kinase activity"/>
    <property type="evidence" value="ECO:0007669"/>
    <property type="project" value="UniProtKB-KW"/>
</dbReference>
<dbReference type="SMART" id="SM00326">
    <property type="entry name" value="SH3"/>
    <property type="match status" value="1"/>
</dbReference>
<feature type="coiled-coil region" evidence="15">
    <location>
        <begin position="188"/>
        <end position="215"/>
    </location>
</feature>
<dbReference type="PRINTS" id="PR00452">
    <property type="entry name" value="SH3DOMAIN"/>
</dbReference>
<keyword evidence="9" id="KW-0446">Lipid-binding</keyword>
<sequence length="443" mass="51563">MSVTYDESLVSDETTDSFWEVGNYKRTVKRIDDGHRLCNDLMSCIQDRAKIEKAYSQQLTDWAKRWRQLVERGPQYGSVERAWMAMMNETDKVSELHQDIKNMLINVDLEKVKNWQKDSYHKQIMGSFKETKEAEEGFRKAQKPWAKKLKEVETTKKAYHLACKEEKIASNREANNKGEASSTTAEQQKKFQEKLDKCRSEVQKAKEKYVKALDELSSCTPQYVENMELVFEQCQQFEEKRLAFLREVLLDIKRHLNLTENQSYASVYRELERTITSASPQEDLRWFSNNHGPGMHTNWPQFEEYNPELGHAINKKEKLKKNHDDVTLTYVMTVGDHQSSPQVDNRSSVSSYEKNQAYSAEWSDEEQAAAETNGGSNPFEEEKSQGVRVRALYDYEGQEQDELSFRVGEELTKLEDEDDQGWCKGRLDNGQLGLYPANYVEPV</sequence>
<dbReference type="SMART" id="SM00055">
    <property type="entry name" value="FCH"/>
    <property type="match status" value="1"/>
</dbReference>
<dbReference type="RefSeq" id="XP_017335450.1">
    <property type="nucleotide sequence ID" value="XM_017479961.3"/>
</dbReference>
<evidence type="ECO:0000256" key="10">
    <source>
        <dbReference type="ARBA" id="ARBA00023136"/>
    </source>
</evidence>
<dbReference type="GO" id="GO:0032587">
    <property type="term" value="C:ruffle membrane"/>
    <property type="evidence" value="ECO:0007669"/>
    <property type="project" value="UniProtKB-SubCell"/>
</dbReference>
<dbReference type="GO" id="GO:0005768">
    <property type="term" value="C:endosome"/>
    <property type="evidence" value="ECO:0007669"/>
    <property type="project" value="TreeGrafter"/>
</dbReference>
<feature type="region of interest" description="Disordered" evidence="16">
    <location>
        <begin position="337"/>
        <end position="385"/>
    </location>
</feature>
<dbReference type="AlphaFoldDB" id="A0A2D0RY82"/>
<dbReference type="GO" id="GO:0048812">
    <property type="term" value="P:neuron projection morphogenesis"/>
    <property type="evidence" value="ECO:0007669"/>
    <property type="project" value="TreeGrafter"/>
</dbReference>
<dbReference type="RefSeq" id="XP_017335452.1">
    <property type="nucleotide sequence ID" value="XM_017479963.3"/>
</dbReference>
<evidence type="ECO:0000313" key="21">
    <source>
        <dbReference type="RefSeq" id="XP_017335451.1"/>
    </source>
</evidence>
<keyword evidence="12" id="KW-0968">Cytoplasmic vesicle</keyword>
<keyword evidence="4 13" id="KW-0728">SH3 domain</keyword>
<dbReference type="KEGG" id="ipu:108271966"/>
<dbReference type="FunFam" id="1.20.1270.60:FF:000205">
    <property type="entry name" value="Protein kinase C and casein kinase substrate in neurons protein 1"/>
    <property type="match status" value="1"/>
</dbReference>
<evidence type="ECO:0000256" key="14">
    <source>
        <dbReference type="PROSITE-ProRule" id="PRU01077"/>
    </source>
</evidence>
<dbReference type="RefSeq" id="XP_017335453.1">
    <property type="nucleotide sequence ID" value="XM_017479964.3"/>
</dbReference>
<keyword evidence="20 21" id="KW-0808">Transferase</keyword>
<dbReference type="GO" id="GO:0005543">
    <property type="term" value="F:phospholipid binding"/>
    <property type="evidence" value="ECO:0007669"/>
    <property type="project" value="TreeGrafter"/>
</dbReference>
<evidence type="ECO:0000256" key="2">
    <source>
        <dbReference type="ARBA" id="ARBA00004413"/>
    </source>
</evidence>
<accession>A0A2D0RY82</accession>
<evidence type="ECO:0000256" key="1">
    <source>
        <dbReference type="ARBA" id="ARBA00004284"/>
    </source>
</evidence>
<dbReference type="InterPro" id="IPR027267">
    <property type="entry name" value="AH/BAR_dom_sf"/>
</dbReference>
<dbReference type="PROSITE" id="PS50002">
    <property type="entry name" value="SH3"/>
    <property type="match status" value="1"/>
</dbReference>
<keyword evidence="6" id="KW-0963">Cytoplasm</keyword>
<evidence type="ECO:0000256" key="6">
    <source>
        <dbReference type="ARBA" id="ARBA00022490"/>
    </source>
</evidence>
<keyword evidence="11" id="KW-0966">Cell projection</keyword>
<evidence type="ECO:0000256" key="7">
    <source>
        <dbReference type="ARBA" id="ARBA00022583"/>
    </source>
</evidence>
<feature type="compositionally biased region" description="Polar residues" evidence="16">
    <location>
        <begin position="337"/>
        <end position="358"/>
    </location>
</feature>
<dbReference type="GeneID" id="108271966"/>
<protein>
    <submittedName>
        <fullName evidence="20 21">Protein kinase C and casein kinase substrate in neurons protein 1</fullName>
    </submittedName>
</protein>
<dbReference type="GO" id="GO:0007010">
    <property type="term" value="P:cytoskeleton organization"/>
    <property type="evidence" value="ECO:0007669"/>
    <property type="project" value="TreeGrafter"/>
</dbReference>
<dbReference type="PANTHER" id="PTHR23065:SF16">
    <property type="entry name" value="PROTEIN KINASE C AND CASEIN KINASE SUBSTRATE IN NEURONS PROTEIN 1"/>
    <property type="match status" value="1"/>
</dbReference>
<dbReference type="SUPFAM" id="SSF50044">
    <property type="entry name" value="SH3-domain"/>
    <property type="match status" value="1"/>
</dbReference>
<keyword evidence="8 14" id="KW-0175">Coiled coil</keyword>
<dbReference type="STRING" id="7998.ENSIPUP00000037147"/>
<dbReference type="InterPro" id="IPR001452">
    <property type="entry name" value="SH3_domain"/>
</dbReference>
<gene>
    <name evidence="20 21 22 23" type="primary">pacsin1b</name>
</gene>
<evidence type="ECO:0000256" key="16">
    <source>
        <dbReference type="SAM" id="MobiDB-lite"/>
    </source>
</evidence>
<evidence type="ECO:0000256" key="5">
    <source>
        <dbReference type="ARBA" id="ARBA00022475"/>
    </source>
</evidence>
<dbReference type="Gene3D" id="1.20.1270.60">
    <property type="entry name" value="Arfaptin homology (AH) domain/BAR domain"/>
    <property type="match status" value="1"/>
</dbReference>
<reference evidence="19" key="1">
    <citation type="journal article" date="2016" name="Nat. Commun.">
        <title>The channel catfish genome sequence provides insights into the evolution of scale formation in teleosts.</title>
        <authorList>
            <person name="Liu Z."/>
            <person name="Liu S."/>
            <person name="Yao J."/>
            <person name="Bao L."/>
            <person name="Zhang J."/>
            <person name="Li Y."/>
            <person name="Jiang C."/>
            <person name="Sun L."/>
            <person name="Wang R."/>
            <person name="Zhang Y."/>
            <person name="Zhou T."/>
            <person name="Zeng Q."/>
            <person name="Fu Q."/>
            <person name="Gao S."/>
            <person name="Li N."/>
            <person name="Koren S."/>
            <person name="Jiang Y."/>
            <person name="Zimin A."/>
            <person name="Xu P."/>
            <person name="Phillippy A.M."/>
            <person name="Geng X."/>
            <person name="Song L."/>
            <person name="Sun F."/>
            <person name="Li C."/>
            <person name="Wang X."/>
            <person name="Chen A."/>
            <person name="Jin Y."/>
            <person name="Yuan Z."/>
            <person name="Yang Y."/>
            <person name="Tan S."/>
            <person name="Peatman E."/>
            <person name="Lu J."/>
            <person name="Qin Z."/>
            <person name="Dunham R."/>
            <person name="Li Z."/>
            <person name="Sonstegard T."/>
            <person name="Feng J."/>
            <person name="Danzmann R.G."/>
            <person name="Schroeder S."/>
            <person name="Scheffler B."/>
            <person name="Duke M.V."/>
            <person name="Ballard L."/>
            <person name="Kucuktas H."/>
            <person name="Kaltenboeck L."/>
            <person name="Liu H."/>
            <person name="Armbruster J."/>
            <person name="Xie Y."/>
            <person name="Kirby M.L."/>
            <person name="Tian Y."/>
            <person name="Flanagan M.E."/>
            <person name="Mu W."/>
            <person name="Waldbieser G.C."/>
        </authorList>
    </citation>
    <scope>NUCLEOTIDE SEQUENCE [LARGE SCALE GENOMIC DNA]</scope>
    <source>
        <strain evidence="19">SDA103</strain>
    </source>
</reference>
<dbReference type="InterPro" id="IPR036028">
    <property type="entry name" value="SH3-like_dom_sf"/>
</dbReference>
<evidence type="ECO:0000256" key="4">
    <source>
        <dbReference type="ARBA" id="ARBA00022443"/>
    </source>
</evidence>
<evidence type="ECO:0000256" key="9">
    <source>
        <dbReference type="ARBA" id="ARBA00023121"/>
    </source>
</evidence>
<dbReference type="OrthoDB" id="10255128at2759"/>
<feature type="domain" description="SH3" evidence="17">
    <location>
        <begin position="384"/>
        <end position="443"/>
    </location>
</feature>
<keyword evidence="5" id="KW-1003">Cell membrane</keyword>
<dbReference type="GO" id="GO:0030659">
    <property type="term" value="C:cytoplasmic vesicle membrane"/>
    <property type="evidence" value="ECO:0007669"/>
    <property type="project" value="UniProtKB-SubCell"/>
</dbReference>
<dbReference type="PANTHER" id="PTHR23065">
    <property type="entry name" value="PROLINE-SERINE-THREONINE PHOSPHATASE INTERACTING PROTEIN 1"/>
    <property type="match status" value="1"/>
</dbReference>
<reference evidence="20 21" key="2">
    <citation type="submission" date="2025-04" db="UniProtKB">
        <authorList>
            <consortium name="RefSeq"/>
        </authorList>
    </citation>
    <scope>IDENTIFICATION</scope>
    <source>
        <tissue evidence="20 21">Blood</tissue>
    </source>
</reference>
<dbReference type="GO" id="GO:0097320">
    <property type="term" value="P:plasma membrane tubulation"/>
    <property type="evidence" value="ECO:0007669"/>
    <property type="project" value="TreeGrafter"/>
</dbReference>
<dbReference type="CTD" id="619246"/>